<sequence>MVGTKNQEIKYISDELQTIFLANLDEAPARRRAREAFKDIQLTIDHCLFRLPSDGVKTKEVYEVNSRGIKIFSKSWLPERVARKLASSGYGVFALDYPGFGLSDGLHGYIPSFENLVNDVIEHFSKIKEQKKYQDVPSFLLGESMGGAIALNIHFKQPTAWNGAALIAPLCKFAEDMIPHWLVKQILIGVAKVLPKTKLVPQKEEVKDNIFRDLNKRKLAPYNVLLYKDKPRLGTALELLKATQELEQRLEEVSLPLLIMHGEADIITDPSASKALYEKAKVKDKKLCLYKDAFHTLLEGEPDETIFHVLGDIISWLDEHSSRKNTYQAP</sequence>
<dbReference type="Pfam" id="PF12146">
    <property type="entry name" value="Hydrolase_4"/>
    <property type="match status" value="1"/>
</dbReference>
<feature type="domain" description="Serine aminopeptidase S33" evidence="1">
    <location>
        <begin position="78"/>
        <end position="302"/>
    </location>
</feature>
<accession>A0AAQ3NSP9</accession>
<dbReference type="PANTHER" id="PTHR11614">
    <property type="entry name" value="PHOSPHOLIPASE-RELATED"/>
    <property type="match status" value="1"/>
</dbReference>
<protein>
    <recommendedName>
        <fullName evidence="1">Serine aminopeptidase S33 domain-containing protein</fullName>
    </recommendedName>
</protein>
<evidence type="ECO:0000259" key="1">
    <source>
        <dbReference type="Pfam" id="PF12146"/>
    </source>
</evidence>
<organism evidence="2 3">
    <name type="scientific">Vigna mungo</name>
    <name type="common">Black gram</name>
    <name type="synonym">Phaseolus mungo</name>
    <dbReference type="NCBI Taxonomy" id="3915"/>
    <lineage>
        <taxon>Eukaryota</taxon>
        <taxon>Viridiplantae</taxon>
        <taxon>Streptophyta</taxon>
        <taxon>Embryophyta</taxon>
        <taxon>Tracheophyta</taxon>
        <taxon>Spermatophyta</taxon>
        <taxon>Magnoliopsida</taxon>
        <taxon>eudicotyledons</taxon>
        <taxon>Gunneridae</taxon>
        <taxon>Pentapetalae</taxon>
        <taxon>rosids</taxon>
        <taxon>fabids</taxon>
        <taxon>Fabales</taxon>
        <taxon>Fabaceae</taxon>
        <taxon>Papilionoideae</taxon>
        <taxon>50 kb inversion clade</taxon>
        <taxon>NPAAA clade</taxon>
        <taxon>indigoferoid/millettioid clade</taxon>
        <taxon>Phaseoleae</taxon>
        <taxon>Vigna</taxon>
    </lineage>
</organism>
<dbReference type="InterPro" id="IPR029058">
    <property type="entry name" value="AB_hydrolase_fold"/>
</dbReference>
<dbReference type="FunFam" id="3.40.50.1820:FF:000054">
    <property type="entry name" value="Alpha/beta-Hydrolases superfamily protein"/>
    <property type="match status" value="1"/>
</dbReference>
<proteinExistence type="predicted"/>
<dbReference type="PRINTS" id="PR00111">
    <property type="entry name" value="ABHYDROLASE"/>
</dbReference>
<dbReference type="AlphaFoldDB" id="A0AAQ3NSP9"/>
<name>A0AAQ3NSP9_VIGMU</name>
<dbReference type="Gene3D" id="3.40.50.1820">
    <property type="entry name" value="alpha/beta hydrolase"/>
    <property type="match status" value="1"/>
</dbReference>
<keyword evidence="3" id="KW-1185">Reference proteome</keyword>
<dbReference type="InterPro" id="IPR000073">
    <property type="entry name" value="AB_hydrolase_1"/>
</dbReference>
<evidence type="ECO:0000313" key="2">
    <source>
        <dbReference type="EMBL" id="WVZ15731.1"/>
    </source>
</evidence>
<dbReference type="InterPro" id="IPR051044">
    <property type="entry name" value="MAG_DAG_Lipase"/>
</dbReference>
<evidence type="ECO:0000313" key="3">
    <source>
        <dbReference type="Proteomes" id="UP001374535"/>
    </source>
</evidence>
<reference evidence="2 3" key="1">
    <citation type="journal article" date="2023" name="Life. Sci Alliance">
        <title>Evolutionary insights into 3D genome organization and epigenetic landscape of Vigna mungo.</title>
        <authorList>
            <person name="Junaid A."/>
            <person name="Singh B."/>
            <person name="Bhatia S."/>
        </authorList>
    </citation>
    <scope>NUCLEOTIDE SEQUENCE [LARGE SCALE GENOMIC DNA]</scope>
    <source>
        <strain evidence="2">Urdbean</strain>
    </source>
</reference>
<dbReference type="EMBL" id="CP144697">
    <property type="protein sequence ID" value="WVZ15731.1"/>
    <property type="molecule type" value="Genomic_DNA"/>
</dbReference>
<dbReference type="Proteomes" id="UP001374535">
    <property type="component" value="Chromosome 4"/>
</dbReference>
<dbReference type="SUPFAM" id="SSF53474">
    <property type="entry name" value="alpha/beta-Hydrolases"/>
    <property type="match status" value="1"/>
</dbReference>
<gene>
    <name evidence="2" type="ORF">V8G54_013297</name>
</gene>
<dbReference type="InterPro" id="IPR022742">
    <property type="entry name" value="Hydrolase_4"/>
</dbReference>